<proteinExistence type="predicted"/>
<gene>
    <name evidence="9" type="ORF">H8730_00300</name>
</gene>
<evidence type="ECO:0000256" key="1">
    <source>
        <dbReference type="ARBA" id="ARBA00022512"/>
    </source>
</evidence>
<organism evidence="9 10">
    <name type="scientific">Bianquea renquensis</name>
    <dbReference type="NCBI Taxonomy" id="2763661"/>
    <lineage>
        <taxon>Bacteria</taxon>
        <taxon>Bacillati</taxon>
        <taxon>Bacillota</taxon>
        <taxon>Clostridia</taxon>
        <taxon>Eubacteriales</taxon>
        <taxon>Bianqueaceae</taxon>
        <taxon>Bianquea</taxon>
    </lineage>
</organism>
<name>A0A926DN08_9FIRM</name>
<sequence>MKRAKYSKLLAVLLTAAMMLTMLPTVAFAEDIESSPVDSCTVTDGCTLKAGHEGDCVTEATAEETLNGMIASLPAPKDIDPEDEEQVKVVYNQIGEIKTFAEENGIDVEENETINAVIAALYPAQTLDDPGVTTAEEFEAALEAGGTVALGGNITIDSKVDITITKDVVLDLKGYTVTKTYGQNNHYFMTIRDGGSLTLTDSIGEGTLIASHPSWGYGIQLRSNSTFVMNGGKIQTTQESIDVYDSSSNVAIEINAGEIIATADSPLNLRGSSNVVAEINGGTLTSGPNGRVAVYVSSYQVNAIQFDIKGGSIIKEGTSGSAIQAYSGSTITISGDALIKSAGYSAAIQVQGGVSDAAATTLNVDGGSITSDGSHGISVEDSAKVNISAGTISGNGRVASAVYAQENSTVEIIGGTLTGTKAAISESSSSQSTITVTSGTFSSDISTYTNGLPVVSDGNGNYIIRHLSEVYLNGQSGDDTKGGADVANAVKTLDTALRLVADDGVIYICGQVTIDTDTELNNAVFKRAESYNGSNSSLFYVTSQATLTLSDVVIDGDNIELGKDAYDGYSYAYLIKVYNGSTLKIKDGADLKNNGARAIEVYQSSLDMSGGKIRNNHALNDGAAIYIEDSTVRLSGGEISGNSSETNGGGILILHADVTLSGTEIKNNSVGMCGGGVFIWGYDNNKTSSFTMTDGAITGNTYGEYYSGGGIYAYGAGTTVEITGGEISGNSCANRGDAVSLYGSGSNSYPTLKLSGSPTIFGDIFLWDGEDEGPVIQIVDEFAPAVPVPVAATYRTEGTAAVSYMNGLIPDASQFASTEESMGLIQSGQDLIWIKKYSVAFKDETDKNVYARIYVMPHSKIDESLIPTVSEIGERTGFYVAGWRPYGAQTLWNFDTDSVEKSSQRLLIVWGVKQPDTVSLTADHTTVHAGESIILTASAVHEADTAAYVYSWYKDGVLLNGKNESTLTVTESGSYTVKVEAVLDAITSAALESAPVVCTIRDHTFSTEWKSDVDGHWHECTVCGTKADTASHTYGDWEIVKSATETETGEQHHTCTACGYVERAEIPVLEHTHSYGTEWKSDNSNHWHECACGEKSDMAAHTYGDWTVTKAATAATAGSRERSCTVCGFKVAETIASSNSTPQTGDTSNLTLWIALLLLASGGLAGTIVYSRKRKTY</sequence>
<keyword evidence="5" id="KW-0812">Transmembrane</keyword>
<feature type="transmembrane region" description="Helical" evidence="5">
    <location>
        <begin position="1150"/>
        <end position="1170"/>
    </location>
</feature>
<keyword evidence="3 6" id="KW-0732">Signal</keyword>
<dbReference type="InterPro" id="IPR012334">
    <property type="entry name" value="Pectin_lyas_fold"/>
</dbReference>
<dbReference type="SUPFAM" id="SSF51126">
    <property type="entry name" value="Pectin lyase-like"/>
    <property type="match status" value="1"/>
</dbReference>
<dbReference type="EMBL" id="JACRSQ010000001">
    <property type="protein sequence ID" value="MBC8541990.1"/>
    <property type="molecule type" value="Genomic_DNA"/>
</dbReference>
<dbReference type="PROSITE" id="PS50847">
    <property type="entry name" value="GRAM_POS_ANCHORING"/>
    <property type="match status" value="1"/>
</dbReference>
<dbReference type="InterPro" id="IPR019931">
    <property type="entry name" value="LPXTG_anchor"/>
</dbReference>
<dbReference type="Gene3D" id="2.60.40.10">
    <property type="entry name" value="Immunoglobulins"/>
    <property type="match status" value="1"/>
</dbReference>
<feature type="domain" description="Gram-positive cocci surface proteins LPxTG" evidence="8">
    <location>
        <begin position="1141"/>
        <end position="1177"/>
    </location>
</feature>
<dbReference type="PROSITE" id="PS50835">
    <property type="entry name" value="IG_LIKE"/>
    <property type="match status" value="1"/>
</dbReference>
<dbReference type="InterPro" id="IPR007110">
    <property type="entry name" value="Ig-like_dom"/>
</dbReference>
<evidence type="ECO:0000256" key="5">
    <source>
        <dbReference type="SAM" id="Phobius"/>
    </source>
</evidence>
<dbReference type="RefSeq" id="WP_177714328.1">
    <property type="nucleotide sequence ID" value="NZ_JACRSQ010000001.1"/>
</dbReference>
<evidence type="ECO:0000256" key="4">
    <source>
        <dbReference type="ARBA" id="ARBA00023088"/>
    </source>
</evidence>
<dbReference type="Gene3D" id="2.160.20.10">
    <property type="entry name" value="Single-stranded right-handed beta-helix, Pectin lyase-like"/>
    <property type="match status" value="1"/>
</dbReference>
<evidence type="ECO:0000259" key="8">
    <source>
        <dbReference type="PROSITE" id="PS50847"/>
    </source>
</evidence>
<accession>A0A926DN08</accession>
<protein>
    <submittedName>
        <fullName evidence="9">Uncharacterized protein</fullName>
    </submittedName>
</protein>
<feature type="domain" description="Ig-like" evidence="7">
    <location>
        <begin position="915"/>
        <end position="987"/>
    </location>
</feature>
<dbReference type="Proteomes" id="UP000657006">
    <property type="component" value="Unassembled WGS sequence"/>
</dbReference>
<feature type="chain" id="PRO_5037426047" evidence="6">
    <location>
        <begin position="30"/>
        <end position="1177"/>
    </location>
</feature>
<dbReference type="InterPro" id="IPR013783">
    <property type="entry name" value="Ig-like_fold"/>
</dbReference>
<keyword evidence="1" id="KW-0134">Cell wall</keyword>
<keyword evidence="5" id="KW-0472">Membrane</keyword>
<keyword evidence="4" id="KW-0572">Peptidoglycan-anchor</keyword>
<dbReference type="SMART" id="SM00710">
    <property type="entry name" value="PbH1"/>
    <property type="match status" value="7"/>
</dbReference>
<keyword evidence="5" id="KW-1133">Transmembrane helix</keyword>
<evidence type="ECO:0000256" key="2">
    <source>
        <dbReference type="ARBA" id="ARBA00022525"/>
    </source>
</evidence>
<evidence type="ECO:0000256" key="3">
    <source>
        <dbReference type="ARBA" id="ARBA00022729"/>
    </source>
</evidence>
<dbReference type="InterPro" id="IPR011050">
    <property type="entry name" value="Pectin_lyase_fold/virulence"/>
</dbReference>
<evidence type="ECO:0000313" key="10">
    <source>
        <dbReference type="Proteomes" id="UP000657006"/>
    </source>
</evidence>
<keyword evidence="2" id="KW-0964">Secreted</keyword>
<evidence type="ECO:0000259" key="7">
    <source>
        <dbReference type="PROSITE" id="PS50835"/>
    </source>
</evidence>
<evidence type="ECO:0000256" key="6">
    <source>
        <dbReference type="SAM" id="SignalP"/>
    </source>
</evidence>
<feature type="signal peptide" evidence="6">
    <location>
        <begin position="1"/>
        <end position="29"/>
    </location>
</feature>
<dbReference type="AlphaFoldDB" id="A0A926DN08"/>
<keyword evidence="10" id="KW-1185">Reference proteome</keyword>
<evidence type="ECO:0000313" key="9">
    <source>
        <dbReference type="EMBL" id="MBC8541990.1"/>
    </source>
</evidence>
<comment type="caution">
    <text evidence="9">The sequence shown here is derived from an EMBL/GenBank/DDBJ whole genome shotgun (WGS) entry which is preliminary data.</text>
</comment>
<dbReference type="InterPro" id="IPR006626">
    <property type="entry name" value="PbH1"/>
</dbReference>
<reference evidence="9" key="1">
    <citation type="submission" date="2020-08" db="EMBL/GenBank/DDBJ databases">
        <title>Genome public.</title>
        <authorList>
            <person name="Liu C."/>
            <person name="Sun Q."/>
        </authorList>
    </citation>
    <scope>NUCLEOTIDE SEQUENCE</scope>
    <source>
        <strain evidence="9">NSJ-32</strain>
    </source>
</reference>